<dbReference type="AlphaFoldDB" id="A0A2A4G645"/>
<gene>
    <name evidence="2" type="ORF">B7P33_11620</name>
</gene>
<keyword evidence="1" id="KW-0472">Membrane</keyword>
<dbReference type="OrthoDB" id="1428182at2"/>
<organism evidence="2 3">
    <name type="scientific">Sediminicola luteus</name>
    <dbReference type="NCBI Taxonomy" id="319238"/>
    <lineage>
        <taxon>Bacteria</taxon>
        <taxon>Pseudomonadati</taxon>
        <taxon>Bacteroidota</taxon>
        <taxon>Flavobacteriia</taxon>
        <taxon>Flavobacteriales</taxon>
        <taxon>Flavobacteriaceae</taxon>
        <taxon>Sediminicola</taxon>
    </lineage>
</organism>
<evidence type="ECO:0000313" key="2">
    <source>
        <dbReference type="EMBL" id="PCE63903.1"/>
    </source>
</evidence>
<protein>
    <submittedName>
        <fullName evidence="2">Uncharacterized protein</fullName>
    </submittedName>
</protein>
<dbReference type="Proteomes" id="UP000219559">
    <property type="component" value="Unassembled WGS sequence"/>
</dbReference>
<keyword evidence="1" id="KW-0812">Transmembrane</keyword>
<keyword evidence="3" id="KW-1185">Reference proteome</keyword>
<feature type="transmembrane region" description="Helical" evidence="1">
    <location>
        <begin position="84"/>
        <end position="104"/>
    </location>
</feature>
<keyword evidence="1" id="KW-1133">Transmembrane helix</keyword>
<feature type="transmembrane region" description="Helical" evidence="1">
    <location>
        <begin position="55"/>
        <end position="72"/>
    </location>
</feature>
<comment type="caution">
    <text evidence="2">The sequence shown here is derived from an EMBL/GenBank/DDBJ whole genome shotgun (WGS) entry which is preliminary data.</text>
</comment>
<proteinExistence type="predicted"/>
<accession>A0A2A4G645</accession>
<name>A0A2A4G645_9FLAO</name>
<reference evidence="2 3" key="1">
    <citation type="submission" date="2017-04" db="EMBL/GenBank/DDBJ databases">
        <title>A new member of the family Flavobacteriaceae isolated from ascidians.</title>
        <authorList>
            <person name="Chen L."/>
        </authorList>
    </citation>
    <scope>NUCLEOTIDE SEQUENCE [LARGE SCALE GENOMIC DNA]</scope>
    <source>
        <strain evidence="2 3">HQA918</strain>
    </source>
</reference>
<evidence type="ECO:0000313" key="3">
    <source>
        <dbReference type="Proteomes" id="UP000219559"/>
    </source>
</evidence>
<dbReference type="RefSeq" id="WP_097442619.1">
    <property type="nucleotide sequence ID" value="NZ_NBWU01000004.1"/>
</dbReference>
<evidence type="ECO:0000256" key="1">
    <source>
        <dbReference type="SAM" id="Phobius"/>
    </source>
</evidence>
<sequence length="203" mass="23693">MRIIQKKLFLSKEIEIKDKHVKLKSKDLTGSQELIIPIEEFDISRIVYQKNTDNVMLVITLIFGFFFIINILNPANYSDDGEGLIGVLIFLFSITSLCSLITYVKSKHIVLIPTLNNGYIEIFRSRPNEYEVDNLIDYLDKRIAEILKDKYGTIDKDLPIEHQLMNLKWLHERKVITDLEFEKLKFELTGNQKGTNSIGYYNQ</sequence>
<dbReference type="EMBL" id="NBWU01000004">
    <property type="protein sequence ID" value="PCE63903.1"/>
    <property type="molecule type" value="Genomic_DNA"/>
</dbReference>